<evidence type="ECO:0000256" key="1">
    <source>
        <dbReference type="SAM" id="Phobius"/>
    </source>
</evidence>
<dbReference type="InterPro" id="IPR029058">
    <property type="entry name" value="AB_hydrolase_fold"/>
</dbReference>
<dbReference type="InterPro" id="IPR050266">
    <property type="entry name" value="AB_hydrolase_sf"/>
</dbReference>
<dbReference type="EMBL" id="BMKA01000002">
    <property type="protein sequence ID" value="GGA18219.1"/>
    <property type="molecule type" value="Genomic_DNA"/>
</dbReference>
<proteinExistence type="predicted"/>
<evidence type="ECO:0000313" key="4">
    <source>
        <dbReference type="Proteomes" id="UP000628017"/>
    </source>
</evidence>
<dbReference type="Pfam" id="PF00561">
    <property type="entry name" value="Abhydrolase_1"/>
    <property type="match status" value="1"/>
</dbReference>
<dbReference type="PRINTS" id="PR00111">
    <property type="entry name" value="ABHYDROLASE"/>
</dbReference>
<protein>
    <submittedName>
        <fullName evidence="3">Alpha/beta hydrolase</fullName>
    </submittedName>
</protein>
<keyword evidence="1" id="KW-0812">Transmembrane</keyword>
<feature type="domain" description="AB hydrolase-1" evidence="2">
    <location>
        <begin position="58"/>
        <end position="288"/>
    </location>
</feature>
<dbReference type="AlphaFoldDB" id="A0A916VQ41"/>
<feature type="transmembrane region" description="Helical" evidence="1">
    <location>
        <begin position="6"/>
        <end position="23"/>
    </location>
</feature>
<keyword evidence="1" id="KW-1133">Transmembrane helix</keyword>
<reference evidence="3" key="1">
    <citation type="journal article" date="2014" name="Int. J. Syst. Evol. Microbiol.">
        <title>Complete genome sequence of Corynebacterium casei LMG S-19264T (=DSM 44701T), isolated from a smear-ripened cheese.</title>
        <authorList>
            <consortium name="US DOE Joint Genome Institute (JGI-PGF)"/>
            <person name="Walter F."/>
            <person name="Albersmeier A."/>
            <person name="Kalinowski J."/>
            <person name="Ruckert C."/>
        </authorList>
    </citation>
    <scope>NUCLEOTIDE SEQUENCE</scope>
    <source>
        <strain evidence="3">CGMCC 1.15880</strain>
    </source>
</reference>
<dbReference type="PANTHER" id="PTHR43798:SF33">
    <property type="entry name" value="HYDROLASE, PUTATIVE (AFU_ORTHOLOGUE AFUA_2G14860)-RELATED"/>
    <property type="match status" value="1"/>
</dbReference>
<dbReference type="GO" id="GO:0016020">
    <property type="term" value="C:membrane"/>
    <property type="evidence" value="ECO:0007669"/>
    <property type="project" value="TreeGrafter"/>
</dbReference>
<dbReference type="Proteomes" id="UP000628017">
    <property type="component" value="Unassembled WGS sequence"/>
</dbReference>
<gene>
    <name evidence="3" type="ORF">GCM10011498_18610</name>
</gene>
<dbReference type="InterPro" id="IPR000639">
    <property type="entry name" value="Epox_hydrolase-like"/>
</dbReference>
<dbReference type="PRINTS" id="PR00412">
    <property type="entry name" value="EPOXHYDRLASE"/>
</dbReference>
<dbReference type="InterPro" id="IPR000073">
    <property type="entry name" value="AB_hydrolase_1"/>
</dbReference>
<keyword evidence="4" id="KW-1185">Reference proteome</keyword>
<dbReference type="GO" id="GO:0016787">
    <property type="term" value="F:hydrolase activity"/>
    <property type="evidence" value="ECO:0007669"/>
    <property type="project" value="UniProtKB-KW"/>
</dbReference>
<comment type="caution">
    <text evidence="3">The sequence shown here is derived from an EMBL/GenBank/DDBJ whole genome shotgun (WGS) entry which is preliminary data.</text>
</comment>
<keyword evidence="3" id="KW-0378">Hydrolase</keyword>
<sequence>MTLFSPATFVIAFGLFLAVAWFLRRPMSGRVRRMAPGEFVQITGGLIHYQWHGPKDGPVLVKVHGLTTPSFVWRDQLADLTGAGYRVLTFDHFGRGYSDRPYASHTMAFYVREIDELLEKLDVPAGYNLLGYSMGGAIAAHYAALRRDRIKRLILLAPAGLSGAEPNWITRWPVIGDVAMFLFGGWTLRRGSRRAGRVEGVDNDMIEKQCRETRFAGFGAAVLSSLRHVIYIDQTEVHRRLQDRGLPVLAMFGTKDDVIPVSCAMRLREINRSAQVIEIEGAGHSLVTTHAKKVNRAVLAFLSDREQVPPPLKRRPSSEA</sequence>
<dbReference type="PANTHER" id="PTHR43798">
    <property type="entry name" value="MONOACYLGLYCEROL LIPASE"/>
    <property type="match status" value="1"/>
</dbReference>
<dbReference type="SUPFAM" id="SSF53474">
    <property type="entry name" value="alpha/beta-Hydrolases"/>
    <property type="match status" value="1"/>
</dbReference>
<keyword evidence="1" id="KW-0472">Membrane</keyword>
<reference evidence="3" key="2">
    <citation type="submission" date="2020-09" db="EMBL/GenBank/DDBJ databases">
        <authorList>
            <person name="Sun Q."/>
            <person name="Zhou Y."/>
        </authorList>
    </citation>
    <scope>NUCLEOTIDE SEQUENCE</scope>
    <source>
        <strain evidence="3">CGMCC 1.15880</strain>
    </source>
</reference>
<dbReference type="Gene3D" id="3.40.50.1820">
    <property type="entry name" value="alpha/beta hydrolase"/>
    <property type="match status" value="1"/>
</dbReference>
<organism evidence="3 4">
    <name type="scientific">Neptunicoccus cionae</name>
    <dbReference type="NCBI Taxonomy" id="2035344"/>
    <lineage>
        <taxon>Bacteria</taxon>
        <taxon>Pseudomonadati</taxon>
        <taxon>Pseudomonadota</taxon>
        <taxon>Alphaproteobacteria</taxon>
        <taxon>Rhodobacterales</taxon>
        <taxon>Paracoccaceae</taxon>
        <taxon>Neptunicoccus</taxon>
    </lineage>
</organism>
<dbReference type="RefSeq" id="WP_188673778.1">
    <property type="nucleotide sequence ID" value="NZ_BMKA01000002.1"/>
</dbReference>
<evidence type="ECO:0000259" key="2">
    <source>
        <dbReference type="Pfam" id="PF00561"/>
    </source>
</evidence>
<accession>A0A916VQ41</accession>
<evidence type="ECO:0000313" key="3">
    <source>
        <dbReference type="EMBL" id="GGA18219.1"/>
    </source>
</evidence>
<name>A0A916VQ41_9RHOB</name>